<feature type="transmembrane region" description="Helical" evidence="8">
    <location>
        <begin position="246"/>
        <end position="264"/>
    </location>
</feature>
<feature type="transmembrane region" description="Helical" evidence="8">
    <location>
        <begin position="73"/>
        <end position="91"/>
    </location>
</feature>
<evidence type="ECO:0000256" key="2">
    <source>
        <dbReference type="ARBA" id="ARBA00006236"/>
    </source>
</evidence>
<evidence type="ECO:0000313" key="10">
    <source>
        <dbReference type="EMBL" id="OAN10969.1"/>
    </source>
</evidence>
<keyword evidence="4" id="KW-1003">Cell membrane</keyword>
<keyword evidence="6 8" id="KW-1133">Transmembrane helix</keyword>
<dbReference type="InterPro" id="IPR036259">
    <property type="entry name" value="MFS_trans_sf"/>
</dbReference>
<dbReference type="InterPro" id="IPR011701">
    <property type="entry name" value="MFS"/>
</dbReference>
<evidence type="ECO:0000256" key="8">
    <source>
        <dbReference type="RuleBase" id="RU365088"/>
    </source>
</evidence>
<keyword evidence="11" id="KW-1185">Reference proteome</keyword>
<dbReference type="RefSeq" id="WP_068334823.1">
    <property type="nucleotide sequence ID" value="NZ_LVHF01000033.1"/>
</dbReference>
<evidence type="ECO:0000256" key="4">
    <source>
        <dbReference type="ARBA" id="ARBA00022475"/>
    </source>
</evidence>
<dbReference type="InterPro" id="IPR004812">
    <property type="entry name" value="Efflux_drug-R_Bcr/CmlA"/>
</dbReference>
<feature type="transmembrane region" description="Helical" evidence="8">
    <location>
        <begin position="211"/>
        <end position="231"/>
    </location>
</feature>
<dbReference type="STRING" id="858640.A3K86_18480"/>
<dbReference type="EMBL" id="LVHF01000033">
    <property type="protein sequence ID" value="OAN10969.1"/>
    <property type="molecule type" value="Genomic_DNA"/>
</dbReference>
<evidence type="ECO:0000313" key="11">
    <source>
        <dbReference type="Proteomes" id="UP000078503"/>
    </source>
</evidence>
<dbReference type="GO" id="GO:0042910">
    <property type="term" value="F:xenobiotic transmembrane transporter activity"/>
    <property type="evidence" value="ECO:0007669"/>
    <property type="project" value="InterPro"/>
</dbReference>
<keyword evidence="8" id="KW-0997">Cell inner membrane</keyword>
<dbReference type="InterPro" id="IPR050189">
    <property type="entry name" value="MFS_Efflux_Transporters"/>
</dbReference>
<dbReference type="GO" id="GO:0005886">
    <property type="term" value="C:plasma membrane"/>
    <property type="evidence" value="ECO:0007669"/>
    <property type="project" value="UniProtKB-SubCell"/>
</dbReference>
<dbReference type="Proteomes" id="UP000078503">
    <property type="component" value="Unassembled WGS sequence"/>
</dbReference>
<protein>
    <recommendedName>
        <fullName evidence="8">Bcr/CflA family efflux transporter</fullName>
    </recommendedName>
</protein>
<feature type="transmembrane region" description="Helical" evidence="8">
    <location>
        <begin position="7"/>
        <end position="27"/>
    </location>
</feature>
<dbReference type="InterPro" id="IPR020846">
    <property type="entry name" value="MFS_dom"/>
</dbReference>
<comment type="subcellular location">
    <subcellularLocation>
        <location evidence="8">Cell inner membrane</location>
        <topology evidence="8">Multi-pass membrane protein</topology>
    </subcellularLocation>
    <subcellularLocation>
        <location evidence="1">Cell membrane</location>
        <topology evidence="1">Multi-pass membrane protein</topology>
    </subcellularLocation>
</comment>
<name>A0A178K0W9_9GAMM</name>
<keyword evidence="5 8" id="KW-0812">Transmembrane</keyword>
<dbReference type="PROSITE" id="PS50850">
    <property type="entry name" value="MFS"/>
    <property type="match status" value="1"/>
</dbReference>
<dbReference type="PRINTS" id="PR01036">
    <property type="entry name" value="TCRTETB"/>
</dbReference>
<dbReference type="CDD" id="cd17320">
    <property type="entry name" value="MFS_MdfA_MDR_like"/>
    <property type="match status" value="1"/>
</dbReference>
<evidence type="ECO:0000256" key="3">
    <source>
        <dbReference type="ARBA" id="ARBA00022448"/>
    </source>
</evidence>
<feature type="transmembrane region" description="Helical" evidence="8">
    <location>
        <begin position="97"/>
        <end position="118"/>
    </location>
</feature>
<gene>
    <name evidence="10" type="ORF">A3K86_18480</name>
</gene>
<feature type="transmembrane region" description="Helical" evidence="8">
    <location>
        <begin position="359"/>
        <end position="378"/>
    </location>
</feature>
<reference evidence="10 11" key="1">
    <citation type="submission" date="2016-03" db="EMBL/GenBank/DDBJ databases">
        <title>Photobacterium proteolyticum sp. nov. a protease producing bacterium isolated from ocean sediments of Laizhou Bay.</title>
        <authorList>
            <person name="Li Y."/>
        </authorList>
    </citation>
    <scope>NUCLEOTIDE SEQUENCE [LARGE SCALE GENOMIC DNA]</scope>
    <source>
        <strain evidence="10 11">R-40508</strain>
    </source>
</reference>
<dbReference type="NCBIfam" id="TIGR00710">
    <property type="entry name" value="efflux_Bcr_CflA"/>
    <property type="match status" value="1"/>
</dbReference>
<comment type="caution">
    <text evidence="10">The sequence shown here is derived from an EMBL/GenBank/DDBJ whole genome shotgun (WGS) entry which is preliminary data.</text>
</comment>
<dbReference type="PANTHER" id="PTHR43124:SF3">
    <property type="entry name" value="CHLORAMPHENICOL EFFLUX PUMP RV0191"/>
    <property type="match status" value="1"/>
</dbReference>
<evidence type="ECO:0000256" key="5">
    <source>
        <dbReference type="ARBA" id="ARBA00022692"/>
    </source>
</evidence>
<feature type="transmembrane region" description="Helical" evidence="8">
    <location>
        <begin position="332"/>
        <end position="353"/>
    </location>
</feature>
<feature type="transmembrane region" description="Helical" evidence="8">
    <location>
        <begin position="47"/>
        <end position="66"/>
    </location>
</feature>
<evidence type="ECO:0000256" key="1">
    <source>
        <dbReference type="ARBA" id="ARBA00004651"/>
    </source>
</evidence>
<evidence type="ECO:0000256" key="7">
    <source>
        <dbReference type="ARBA" id="ARBA00023136"/>
    </source>
</evidence>
<accession>A0A178K0W9</accession>
<feature type="transmembrane region" description="Helical" evidence="8">
    <location>
        <begin position="130"/>
        <end position="154"/>
    </location>
</feature>
<sequence>MTRKPNTWLMAILMMFPQIIETIYSPVLPHIADAFAVTEATAAQTLSVYFTAFALGVFCWGMLADWLGRRPALLLGLITYGVGSVVAIYAPSFDVLLLARVLSAFGAAVGSVVTQTMLRDSYEGTDLAKLFSIMGAAIALSPVIGLATGGSLASLGGHQWVFSLLFVMALVLFIVSAKWLPETQPKDKHLSSSQRPSVWSVAVTMCGDRQLWLNAALVALFNIMLFSYYSLAPFVFTRMGYGSVEFGYSGVVLALGCFIGSLLNKQFHSRQFKATTLILFAAVGALIGSVGVWLLQTSLWFLLPMMLVVISFGIAIPNVLSQALQNYKQVAGTAGALFGLGYYLLIGAGLAIAAWWQQLGLVLISCALLALICTLGLFRRTAS</sequence>
<dbReference type="GO" id="GO:1990961">
    <property type="term" value="P:xenobiotic detoxification by transmembrane export across the plasma membrane"/>
    <property type="evidence" value="ECO:0007669"/>
    <property type="project" value="InterPro"/>
</dbReference>
<organism evidence="10 11">
    <name type="scientific">Photobacterium jeanii</name>
    <dbReference type="NCBI Taxonomy" id="858640"/>
    <lineage>
        <taxon>Bacteria</taxon>
        <taxon>Pseudomonadati</taxon>
        <taxon>Pseudomonadota</taxon>
        <taxon>Gammaproteobacteria</taxon>
        <taxon>Vibrionales</taxon>
        <taxon>Vibrionaceae</taxon>
        <taxon>Photobacterium</taxon>
    </lineage>
</organism>
<dbReference type="OrthoDB" id="9814303at2"/>
<dbReference type="PANTHER" id="PTHR43124">
    <property type="entry name" value="PURINE EFFLUX PUMP PBUE"/>
    <property type="match status" value="1"/>
</dbReference>
<feature type="transmembrane region" description="Helical" evidence="8">
    <location>
        <begin position="301"/>
        <end position="320"/>
    </location>
</feature>
<comment type="similarity">
    <text evidence="2 8">Belongs to the major facilitator superfamily. Bcr/CmlA family.</text>
</comment>
<dbReference type="Gene3D" id="1.20.1720.10">
    <property type="entry name" value="Multidrug resistance protein D"/>
    <property type="match status" value="1"/>
</dbReference>
<evidence type="ECO:0000256" key="6">
    <source>
        <dbReference type="ARBA" id="ARBA00022989"/>
    </source>
</evidence>
<dbReference type="Pfam" id="PF07690">
    <property type="entry name" value="MFS_1"/>
    <property type="match status" value="1"/>
</dbReference>
<dbReference type="SUPFAM" id="SSF103473">
    <property type="entry name" value="MFS general substrate transporter"/>
    <property type="match status" value="1"/>
</dbReference>
<dbReference type="AlphaFoldDB" id="A0A178K0W9"/>
<proteinExistence type="inferred from homology"/>
<keyword evidence="3 8" id="KW-0813">Transport</keyword>
<feature type="transmembrane region" description="Helical" evidence="8">
    <location>
        <begin position="276"/>
        <end position="295"/>
    </location>
</feature>
<feature type="transmembrane region" description="Helical" evidence="8">
    <location>
        <begin position="160"/>
        <end position="180"/>
    </location>
</feature>
<feature type="domain" description="Major facilitator superfamily (MFS) profile" evidence="9">
    <location>
        <begin position="1"/>
        <end position="382"/>
    </location>
</feature>
<keyword evidence="7 8" id="KW-0472">Membrane</keyword>
<evidence type="ECO:0000259" key="9">
    <source>
        <dbReference type="PROSITE" id="PS50850"/>
    </source>
</evidence>